<evidence type="ECO:0000313" key="7">
    <source>
        <dbReference type="Proteomes" id="UP000317199"/>
    </source>
</evidence>
<proteinExistence type="inferred from homology"/>
<feature type="transmembrane region" description="Helical" evidence="4">
    <location>
        <begin position="344"/>
        <end position="363"/>
    </location>
</feature>
<dbReference type="InterPro" id="IPR001173">
    <property type="entry name" value="Glyco_trans_2-like"/>
</dbReference>
<evidence type="ECO:0000256" key="1">
    <source>
        <dbReference type="ARBA" id="ARBA00006739"/>
    </source>
</evidence>
<dbReference type="PANTHER" id="PTHR43630">
    <property type="entry name" value="POLY-BETA-1,6-N-ACETYL-D-GLUCOSAMINE SYNTHASE"/>
    <property type="match status" value="1"/>
</dbReference>
<dbReference type="PANTHER" id="PTHR43630:SF1">
    <property type="entry name" value="POLY-BETA-1,6-N-ACETYL-D-GLUCOSAMINE SYNTHASE"/>
    <property type="match status" value="1"/>
</dbReference>
<organism evidence="6 7">
    <name type="scientific">Marilutibacter alkalisoli</name>
    <dbReference type="NCBI Taxonomy" id="2591633"/>
    <lineage>
        <taxon>Bacteria</taxon>
        <taxon>Pseudomonadati</taxon>
        <taxon>Pseudomonadota</taxon>
        <taxon>Gammaproteobacteria</taxon>
        <taxon>Lysobacterales</taxon>
        <taxon>Lysobacteraceae</taxon>
        <taxon>Marilutibacter</taxon>
    </lineage>
</organism>
<accession>A0A514BQV5</accession>
<keyword evidence="4" id="KW-0812">Transmembrane</keyword>
<feature type="domain" description="Glycosyltransferase 2-like" evidence="5">
    <location>
        <begin position="50"/>
        <end position="206"/>
    </location>
</feature>
<dbReference type="Proteomes" id="UP000317199">
    <property type="component" value="Chromosome"/>
</dbReference>
<keyword evidence="2" id="KW-0328">Glycosyltransferase</keyword>
<dbReference type="OrthoDB" id="9766971at2"/>
<dbReference type="SUPFAM" id="SSF53448">
    <property type="entry name" value="Nucleotide-diphospho-sugar transferases"/>
    <property type="match status" value="1"/>
</dbReference>
<evidence type="ECO:0000259" key="5">
    <source>
        <dbReference type="Pfam" id="PF00535"/>
    </source>
</evidence>
<keyword evidence="3 6" id="KW-0808">Transferase</keyword>
<keyword evidence="4" id="KW-0472">Membrane</keyword>
<keyword evidence="4" id="KW-1133">Transmembrane helix</keyword>
<dbReference type="AlphaFoldDB" id="A0A514BQV5"/>
<feature type="transmembrane region" description="Helical" evidence="4">
    <location>
        <begin position="314"/>
        <end position="332"/>
    </location>
</feature>
<gene>
    <name evidence="6" type="ORF">FKV23_06315</name>
</gene>
<dbReference type="CDD" id="cd06439">
    <property type="entry name" value="CESA_like_1"/>
    <property type="match status" value="1"/>
</dbReference>
<evidence type="ECO:0000256" key="3">
    <source>
        <dbReference type="ARBA" id="ARBA00022679"/>
    </source>
</evidence>
<evidence type="ECO:0000256" key="2">
    <source>
        <dbReference type="ARBA" id="ARBA00022676"/>
    </source>
</evidence>
<reference evidence="6 7" key="1">
    <citation type="submission" date="2019-06" db="EMBL/GenBank/DDBJ databases">
        <title>Lysobacter alkalisoli sp. nov. isolated from saline-alkali soil.</title>
        <authorList>
            <person name="Sun J.-Q."/>
            <person name="Xu L."/>
        </authorList>
    </citation>
    <scope>NUCLEOTIDE SEQUENCE [LARGE SCALE GENOMIC DNA]</scope>
    <source>
        <strain evidence="6 7">SJ-36</strain>
    </source>
</reference>
<dbReference type="Gene3D" id="3.90.550.10">
    <property type="entry name" value="Spore Coat Polysaccharide Biosynthesis Protein SpsA, Chain A"/>
    <property type="match status" value="1"/>
</dbReference>
<comment type="similarity">
    <text evidence="1">Belongs to the glycosyltransferase 2 family.</text>
</comment>
<dbReference type="KEGG" id="lyj:FKV23_06315"/>
<keyword evidence="7" id="KW-1185">Reference proteome</keyword>
<name>A0A514BQV5_9GAMM</name>
<sequence length="374" mass="40567">MSAAMAMLFWLATAVVGYAYLGYPLLVRWLASRRATTPIMSTDAQAPRVTVLIAAHNEARRIASRLLDILAQEHPADRLSVIVVSDGSSDGTAWAADIGDPRVRVVELQPNGGKAVALNLAASMAEGEILVFADSRQRFVPGTLRALLMPFADPQVGAVSGELVIEGAGDEGLYWRMEKALRFDEARLGWLHGVSGAVHAMRRELFKPMPPGTVLDDMWLPLNVVLSGRRVWMARDAVALDVASATPGEEFHRKLRTLAGNWQLLARLPVLADPLRNPVFLAWFSHKFLRLVVPWALLAALIASALADGAFYRIALAAQLAGYAVAALAWAMPRPAARIPLLPAAGTFLMLNSAALLSLPASLTRDASRLWRKH</sequence>
<protein>
    <submittedName>
        <fullName evidence="6">Glycosyltransferase family 2 protein</fullName>
    </submittedName>
</protein>
<evidence type="ECO:0000313" key="6">
    <source>
        <dbReference type="EMBL" id="QDH69751.1"/>
    </source>
</evidence>
<evidence type="ECO:0000256" key="4">
    <source>
        <dbReference type="SAM" id="Phobius"/>
    </source>
</evidence>
<dbReference type="RefSeq" id="WP_141623091.1">
    <property type="nucleotide sequence ID" value="NZ_CP041242.1"/>
</dbReference>
<dbReference type="InterPro" id="IPR029044">
    <property type="entry name" value="Nucleotide-diphossugar_trans"/>
</dbReference>
<dbReference type="GO" id="GO:0016757">
    <property type="term" value="F:glycosyltransferase activity"/>
    <property type="evidence" value="ECO:0007669"/>
    <property type="project" value="UniProtKB-KW"/>
</dbReference>
<dbReference type="Pfam" id="PF00535">
    <property type="entry name" value="Glycos_transf_2"/>
    <property type="match status" value="1"/>
</dbReference>
<dbReference type="EMBL" id="CP041242">
    <property type="protein sequence ID" value="QDH69751.1"/>
    <property type="molecule type" value="Genomic_DNA"/>
</dbReference>